<proteinExistence type="predicted"/>
<dbReference type="Proteomes" id="UP001066276">
    <property type="component" value="Chromosome 1_2"/>
</dbReference>
<organism evidence="3 4">
    <name type="scientific">Pleurodeles waltl</name>
    <name type="common">Iberian ribbed newt</name>
    <dbReference type="NCBI Taxonomy" id="8319"/>
    <lineage>
        <taxon>Eukaryota</taxon>
        <taxon>Metazoa</taxon>
        <taxon>Chordata</taxon>
        <taxon>Craniata</taxon>
        <taxon>Vertebrata</taxon>
        <taxon>Euteleostomi</taxon>
        <taxon>Amphibia</taxon>
        <taxon>Batrachia</taxon>
        <taxon>Caudata</taxon>
        <taxon>Salamandroidea</taxon>
        <taxon>Salamandridae</taxon>
        <taxon>Pleurodelinae</taxon>
        <taxon>Pleurodeles</taxon>
    </lineage>
</organism>
<comment type="caution">
    <text evidence="3">The sequence shown here is derived from an EMBL/GenBank/DDBJ whole genome shotgun (WGS) entry which is preliminary data.</text>
</comment>
<feature type="region of interest" description="Disordered" evidence="1">
    <location>
        <begin position="83"/>
        <end position="102"/>
    </location>
</feature>
<evidence type="ECO:0000313" key="3">
    <source>
        <dbReference type="EMBL" id="KAJ1210330.1"/>
    </source>
</evidence>
<sequence>MRAVAQRPILTEGREQRCMDCFEVPLFVSREKSELRHCVLVYVIFSSLVPLFFTAERCTALKSGFLQEERLLINDPSKRRVDVSKKMSLPEPRGKMSLPLSL</sequence>
<dbReference type="EMBL" id="JANPWB010000002">
    <property type="protein sequence ID" value="KAJ1210330.1"/>
    <property type="molecule type" value="Genomic_DNA"/>
</dbReference>
<evidence type="ECO:0000313" key="4">
    <source>
        <dbReference type="Proteomes" id="UP001066276"/>
    </source>
</evidence>
<keyword evidence="2" id="KW-0812">Transmembrane</keyword>
<keyword evidence="2" id="KW-1133">Transmembrane helix</keyword>
<evidence type="ECO:0000256" key="1">
    <source>
        <dbReference type="SAM" id="MobiDB-lite"/>
    </source>
</evidence>
<keyword evidence="4" id="KW-1185">Reference proteome</keyword>
<feature type="transmembrane region" description="Helical" evidence="2">
    <location>
        <begin position="35"/>
        <end position="53"/>
    </location>
</feature>
<protein>
    <submittedName>
        <fullName evidence="3">Uncharacterized protein</fullName>
    </submittedName>
</protein>
<gene>
    <name evidence="3" type="ORF">NDU88_005696</name>
</gene>
<reference evidence="3" key="1">
    <citation type="journal article" date="2022" name="bioRxiv">
        <title>Sequencing and chromosome-scale assembly of the giantPleurodeles waltlgenome.</title>
        <authorList>
            <person name="Brown T."/>
            <person name="Elewa A."/>
            <person name="Iarovenko S."/>
            <person name="Subramanian E."/>
            <person name="Araus A.J."/>
            <person name="Petzold A."/>
            <person name="Susuki M."/>
            <person name="Suzuki K.-i.T."/>
            <person name="Hayashi T."/>
            <person name="Toyoda A."/>
            <person name="Oliveira C."/>
            <person name="Osipova E."/>
            <person name="Leigh N.D."/>
            <person name="Simon A."/>
            <person name="Yun M.H."/>
        </authorList>
    </citation>
    <scope>NUCLEOTIDE SEQUENCE</scope>
    <source>
        <strain evidence="3">20211129_DDA</strain>
        <tissue evidence="3">Liver</tissue>
    </source>
</reference>
<name>A0AAV7WDF8_PLEWA</name>
<evidence type="ECO:0000256" key="2">
    <source>
        <dbReference type="SAM" id="Phobius"/>
    </source>
</evidence>
<accession>A0AAV7WDF8</accession>
<dbReference type="AlphaFoldDB" id="A0AAV7WDF8"/>
<keyword evidence="2" id="KW-0472">Membrane</keyword>